<evidence type="ECO:0000256" key="3">
    <source>
        <dbReference type="ARBA" id="ARBA00022884"/>
    </source>
</evidence>
<accession>A0A345UAR3</accession>
<evidence type="ECO:0000256" key="6">
    <source>
        <dbReference type="HAMAP-Rule" id="MF_00500"/>
    </source>
</evidence>
<organism evidence="7">
    <name type="scientific">Melanthalia intermedia</name>
    <dbReference type="NCBI Taxonomy" id="172989"/>
    <lineage>
        <taxon>Eukaryota</taxon>
        <taxon>Rhodophyta</taxon>
        <taxon>Florideophyceae</taxon>
        <taxon>Rhodymeniophycidae</taxon>
        <taxon>Gracilariales</taxon>
        <taxon>Gracilariaceae</taxon>
        <taxon>Melanthalia</taxon>
    </lineage>
</organism>
<dbReference type="HAMAP" id="MF_00500">
    <property type="entry name" value="Ribosomal_bS20"/>
    <property type="match status" value="1"/>
</dbReference>
<dbReference type="GO" id="GO:0015935">
    <property type="term" value="C:small ribosomal subunit"/>
    <property type="evidence" value="ECO:0007669"/>
    <property type="project" value="TreeGrafter"/>
</dbReference>
<dbReference type="PANTHER" id="PTHR33398:SF1">
    <property type="entry name" value="SMALL RIBOSOMAL SUBUNIT PROTEIN BS20C"/>
    <property type="match status" value="1"/>
</dbReference>
<keyword evidence="7" id="KW-0150">Chloroplast</keyword>
<keyword evidence="3 6" id="KW-0694">RNA-binding</keyword>
<dbReference type="PANTHER" id="PTHR33398">
    <property type="entry name" value="30S RIBOSOMAL PROTEIN S20"/>
    <property type="match status" value="1"/>
</dbReference>
<comment type="function">
    <text evidence="6">Binds directly to 16S ribosomal RNA.</text>
</comment>
<dbReference type="Gene3D" id="1.20.58.110">
    <property type="entry name" value="Ribosomal protein S20"/>
    <property type="match status" value="1"/>
</dbReference>
<dbReference type="GeneID" id="37624228"/>
<dbReference type="GO" id="GO:0006412">
    <property type="term" value="P:translation"/>
    <property type="evidence" value="ECO:0007669"/>
    <property type="project" value="UniProtKB-UniRule"/>
</dbReference>
<comment type="similarity">
    <text evidence="1 6">Belongs to the bacterial ribosomal protein bS20 family.</text>
</comment>
<evidence type="ECO:0000256" key="1">
    <source>
        <dbReference type="ARBA" id="ARBA00007634"/>
    </source>
</evidence>
<dbReference type="EMBL" id="MH396016">
    <property type="protein sequence ID" value="AXI97549.1"/>
    <property type="molecule type" value="Genomic_DNA"/>
</dbReference>
<name>A0A345UAR3_9FLOR</name>
<proteinExistence type="inferred from homology"/>
<geneLocation type="chloroplast" evidence="7"/>
<keyword evidence="4 6" id="KW-0689">Ribosomal protein</keyword>
<keyword evidence="7" id="KW-0934">Plastid</keyword>
<gene>
    <name evidence="6 7" type="primary">rps20</name>
</gene>
<reference evidence="7" key="1">
    <citation type="submission" date="2018-05" db="EMBL/GenBank/DDBJ databases">
        <title>Organellar genomes of Gracilariaceae.</title>
        <authorList>
            <person name="Iha C."/>
            <person name="Oliveira M.C."/>
        </authorList>
    </citation>
    <scope>NUCLEOTIDE SEQUENCE</scope>
</reference>
<dbReference type="NCBIfam" id="TIGR00029">
    <property type="entry name" value="S20"/>
    <property type="match status" value="1"/>
</dbReference>
<dbReference type="AlphaFoldDB" id="A0A345UAR3"/>
<evidence type="ECO:0000313" key="7">
    <source>
        <dbReference type="EMBL" id="AXI97549.1"/>
    </source>
</evidence>
<dbReference type="GO" id="GO:0009507">
    <property type="term" value="C:chloroplast"/>
    <property type="evidence" value="ECO:0007669"/>
    <property type="project" value="UniProtKB-SubCell"/>
</dbReference>
<dbReference type="Pfam" id="PF01649">
    <property type="entry name" value="Ribosomal_S20p"/>
    <property type="match status" value="1"/>
</dbReference>
<dbReference type="GO" id="GO:0003735">
    <property type="term" value="F:structural constituent of ribosome"/>
    <property type="evidence" value="ECO:0007669"/>
    <property type="project" value="InterPro"/>
</dbReference>
<keyword evidence="2 6" id="KW-0699">rRNA-binding</keyword>
<evidence type="ECO:0000256" key="4">
    <source>
        <dbReference type="ARBA" id="ARBA00022980"/>
    </source>
</evidence>
<evidence type="ECO:0000256" key="5">
    <source>
        <dbReference type="ARBA" id="ARBA00023274"/>
    </source>
</evidence>
<evidence type="ECO:0000256" key="2">
    <source>
        <dbReference type="ARBA" id="ARBA00022730"/>
    </source>
</evidence>
<protein>
    <recommendedName>
        <fullName evidence="6">Small ribosomal subunit protein bS20c</fullName>
    </recommendedName>
</protein>
<dbReference type="InterPro" id="IPR036510">
    <property type="entry name" value="Ribosomal_bS20_sf"/>
</dbReference>
<dbReference type="InterPro" id="IPR002583">
    <property type="entry name" value="Ribosomal_bS20"/>
</dbReference>
<comment type="subcellular location">
    <subcellularLocation>
        <location evidence="6">Plastid</location>
        <location evidence="6">Chloroplast</location>
    </subcellularLocation>
</comment>
<dbReference type="SUPFAM" id="SSF46992">
    <property type="entry name" value="Ribosomal protein S20"/>
    <property type="match status" value="1"/>
</dbReference>
<sequence length="96" mass="10824">MPKNLSVVKKNQISLCKKSRNKSYKSVIKTLTKKYLSTINCFSSTNIDEALLRLSATYQMIDKAVSKGILHKNNGARKKSALARLLKNVSFENFTI</sequence>
<dbReference type="RefSeq" id="YP_009511672.1">
    <property type="nucleotide sequence ID" value="NC_039145.1"/>
</dbReference>
<keyword evidence="5 6" id="KW-0687">Ribonucleoprotein</keyword>
<dbReference type="GO" id="GO:0070181">
    <property type="term" value="F:small ribosomal subunit rRNA binding"/>
    <property type="evidence" value="ECO:0007669"/>
    <property type="project" value="TreeGrafter"/>
</dbReference>